<sequence length="261" mass="27742">MTGLLTGLQGGRIDAVGLTKSFGGFVAVDNVDISIDGAGVTALIGPNGAGKSTLFNLICGQLTPDAGSVHINGMDFTGSPPHLVAQQGVARGFQDVRLFPSMTVLANVMVYAQPQSSSGLIHTMVRPFHQFRLNRELRATAMELLDYLSIAQLADQECGSLGFAQQKLVAIARLLALRPRVLMLDEPASGLDHDGREVLTDAITHLASDGLTICFVEHNTEMVRRIADRVVFLAQGKILASGTSDEVFNHSSLAEAYLGIA</sequence>
<dbReference type="SMART" id="SM00382">
    <property type="entry name" value="AAA"/>
    <property type="match status" value="1"/>
</dbReference>
<dbReference type="GO" id="GO:1903805">
    <property type="term" value="P:L-valine import across plasma membrane"/>
    <property type="evidence" value="ECO:0007669"/>
    <property type="project" value="TreeGrafter"/>
</dbReference>
<reference evidence="5" key="1">
    <citation type="submission" date="2020-05" db="EMBL/GenBank/DDBJ databases">
        <authorList>
            <person name="Chiriac C."/>
            <person name="Salcher M."/>
            <person name="Ghai R."/>
            <person name="Kavagutti S V."/>
        </authorList>
    </citation>
    <scope>NUCLEOTIDE SEQUENCE</scope>
</reference>
<dbReference type="GO" id="GO:0005886">
    <property type="term" value="C:plasma membrane"/>
    <property type="evidence" value="ECO:0007669"/>
    <property type="project" value="TreeGrafter"/>
</dbReference>
<dbReference type="InterPro" id="IPR051120">
    <property type="entry name" value="ABC_AA/LPS_Transport"/>
</dbReference>
<protein>
    <submittedName>
        <fullName evidence="5">Unannotated protein</fullName>
    </submittedName>
</protein>
<gene>
    <name evidence="5" type="ORF">UFOPK3752_02217</name>
    <name evidence="6" type="ORF">UFOPK4150_01551</name>
</gene>
<dbReference type="GO" id="GO:0015188">
    <property type="term" value="F:L-isoleucine transmembrane transporter activity"/>
    <property type="evidence" value="ECO:0007669"/>
    <property type="project" value="TreeGrafter"/>
</dbReference>
<feature type="domain" description="ABC transporter" evidence="4">
    <location>
        <begin position="13"/>
        <end position="260"/>
    </location>
</feature>
<evidence type="ECO:0000313" key="5">
    <source>
        <dbReference type="EMBL" id="CAB4960002.1"/>
    </source>
</evidence>
<organism evidence="5">
    <name type="scientific">freshwater metagenome</name>
    <dbReference type="NCBI Taxonomy" id="449393"/>
    <lineage>
        <taxon>unclassified sequences</taxon>
        <taxon>metagenomes</taxon>
        <taxon>ecological metagenomes</taxon>
    </lineage>
</organism>
<name>A0A6J7KZS8_9ZZZZ</name>
<dbReference type="GO" id="GO:0016887">
    <property type="term" value="F:ATP hydrolysis activity"/>
    <property type="evidence" value="ECO:0007669"/>
    <property type="project" value="InterPro"/>
</dbReference>
<dbReference type="InterPro" id="IPR003439">
    <property type="entry name" value="ABC_transporter-like_ATP-bd"/>
</dbReference>
<evidence type="ECO:0000256" key="3">
    <source>
        <dbReference type="ARBA" id="ARBA00022840"/>
    </source>
</evidence>
<dbReference type="EMBL" id="CAFBND010000147">
    <property type="protein sequence ID" value="CAB4960002.1"/>
    <property type="molecule type" value="Genomic_DNA"/>
</dbReference>
<dbReference type="GO" id="GO:0005524">
    <property type="term" value="F:ATP binding"/>
    <property type="evidence" value="ECO:0007669"/>
    <property type="project" value="UniProtKB-KW"/>
</dbReference>
<dbReference type="InterPro" id="IPR027417">
    <property type="entry name" value="P-loop_NTPase"/>
</dbReference>
<dbReference type="Pfam" id="PF00005">
    <property type="entry name" value="ABC_tran"/>
    <property type="match status" value="1"/>
</dbReference>
<dbReference type="GO" id="GO:0015808">
    <property type="term" value="P:L-alanine transport"/>
    <property type="evidence" value="ECO:0007669"/>
    <property type="project" value="TreeGrafter"/>
</dbReference>
<dbReference type="GO" id="GO:0005304">
    <property type="term" value="F:L-valine transmembrane transporter activity"/>
    <property type="evidence" value="ECO:0007669"/>
    <property type="project" value="TreeGrafter"/>
</dbReference>
<evidence type="ECO:0000256" key="1">
    <source>
        <dbReference type="ARBA" id="ARBA00022448"/>
    </source>
</evidence>
<evidence type="ECO:0000259" key="4">
    <source>
        <dbReference type="PROSITE" id="PS50893"/>
    </source>
</evidence>
<dbReference type="EMBL" id="CAFBPU010000033">
    <property type="protein sequence ID" value="CAB5035817.1"/>
    <property type="molecule type" value="Genomic_DNA"/>
</dbReference>
<dbReference type="Gene3D" id="3.40.50.300">
    <property type="entry name" value="P-loop containing nucleotide triphosphate hydrolases"/>
    <property type="match status" value="1"/>
</dbReference>
<dbReference type="GO" id="GO:1903806">
    <property type="term" value="P:L-isoleucine import across plasma membrane"/>
    <property type="evidence" value="ECO:0007669"/>
    <property type="project" value="TreeGrafter"/>
</dbReference>
<dbReference type="PANTHER" id="PTHR45772:SF7">
    <property type="entry name" value="AMINO ACID ABC TRANSPORTER ATP-BINDING PROTEIN"/>
    <property type="match status" value="1"/>
</dbReference>
<proteinExistence type="predicted"/>
<keyword evidence="2" id="KW-0547">Nucleotide-binding</keyword>
<keyword evidence="3" id="KW-0067">ATP-binding</keyword>
<dbReference type="PANTHER" id="PTHR45772">
    <property type="entry name" value="CONSERVED COMPONENT OF ABC TRANSPORTER FOR NATURAL AMINO ACIDS-RELATED"/>
    <property type="match status" value="1"/>
</dbReference>
<dbReference type="GO" id="GO:0042941">
    <property type="term" value="P:D-alanine transmembrane transport"/>
    <property type="evidence" value="ECO:0007669"/>
    <property type="project" value="TreeGrafter"/>
</dbReference>
<dbReference type="SUPFAM" id="SSF52540">
    <property type="entry name" value="P-loop containing nucleoside triphosphate hydrolases"/>
    <property type="match status" value="1"/>
</dbReference>
<dbReference type="GO" id="GO:0015192">
    <property type="term" value="F:L-phenylalanine transmembrane transporter activity"/>
    <property type="evidence" value="ECO:0007669"/>
    <property type="project" value="TreeGrafter"/>
</dbReference>
<evidence type="ECO:0000256" key="2">
    <source>
        <dbReference type="ARBA" id="ARBA00022741"/>
    </source>
</evidence>
<dbReference type="CDD" id="cd03219">
    <property type="entry name" value="ABC_Mj1267_LivG_branched"/>
    <property type="match status" value="1"/>
</dbReference>
<dbReference type="PROSITE" id="PS50893">
    <property type="entry name" value="ABC_TRANSPORTER_2"/>
    <property type="match status" value="1"/>
</dbReference>
<dbReference type="InterPro" id="IPR003593">
    <property type="entry name" value="AAA+_ATPase"/>
</dbReference>
<dbReference type="AlphaFoldDB" id="A0A6J7KZS8"/>
<evidence type="ECO:0000313" key="6">
    <source>
        <dbReference type="EMBL" id="CAB5035817.1"/>
    </source>
</evidence>
<accession>A0A6J7KZS8</accession>
<keyword evidence="1" id="KW-0813">Transport</keyword>